<feature type="compositionally biased region" description="Polar residues" evidence="1">
    <location>
        <begin position="382"/>
        <end position="391"/>
    </location>
</feature>
<feature type="compositionally biased region" description="Low complexity" evidence="1">
    <location>
        <begin position="556"/>
        <end position="572"/>
    </location>
</feature>
<dbReference type="AlphaFoldDB" id="A0AAV8WH13"/>
<comment type="caution">
    <text evidence="3">The sequence shown here is derived from an EMBL/GenBank/DDBJ whole genome shotgun (WGS) entry which is preliminary data.</text>
</comment>
<evidence type="ECO:0000256" key="1">
    <source>
        <dbReference type="SAM" id="MobiDB-lite"/>
    </source>
</evidence>
<dbReference type="Proteomes" id="UP001159042">
    <property type="component" value="Unassembled WGS sequence"/>
</dbReference>
<feature type="chain" id="PRO_5043698378" evidence="2">
    <location>
        <begin position="19"/>
        <end position="1134"/>
    </location>
</feature>
<dbReference type="EMBL" id="JANEYG010000001">
    <property type="protein sequence ID" value="KAJ8925521.1"/>
    <property type="molecule type" value="Genomic_DNA"/>
</dbReference>
<feature type="region of interest" description="Disordered" evidence="1">
    <location>
        <begin position="1021"/>
        <end position="1040"/>
    </location>
</feature>
<feature type="compositionally biased region" description="Polar residues" evidence="1">
    <location>
        <begin position="686"/>
        <end position="713"/>
    </location>
</feature>
<feature type="compositionally biased region" description="Low complexity" evidence="1">
    <location>
        <begin position="515"/>
        <end position="546"/>
    </location>
</feature>
<evidence type="ECO:0000313" key="4">
    <source>
        <dbReference type="Proteomes" id="UP001159042"/>
    </source>
</evidence>
<evidence type="ECO:0000313" key="3">
    <source>
        <dbReference type="EMBL" id="KAJ8925521.1"/>
    </source>
</evidence>
<feature type="non-terminal residue" evidence="3">
    <location>
        <position position="1"/>
    </location>
</feature>
<name>A0AAV8WH13_9CUCU</name>
<keyword evidence="4" id="KW-1185">Reference proteome</keyword>
<feature type="region of interest" description="Disordered" evidence="1">
    <location>
        <begin position="638"/>
        <end position="747"/>
    </location>
</feature>
<feature type="region of interest" description="Disordered" evidence="1">
    <location>
        <begin position="515"/>
        <end position="572"/>
    </location>
</feature>
<feature type="region of interest" description="Disordered" evidence="1">
    <location>
        <begin position="18"/>
        <end position="85"/>
    </location>
</feature>
<feature type="compositionally biased region" description="Low complexity" evidence="1">
    <location>
        <begin position="435"/>
        <end position="451"/>
    </location>
</feature>
<feature type="compositionally biased region" description="Polar residues" evidence="1">
    <location>
        <begin position="452"/>
        <end position="464"/>
    </location>
</feature>
<feature type="compositionally biased region" description="Pro residues" evidence="1">
    <location>
        <begin position="362"/>
        <end position="379"/>
    </location>
</feature>
<reference evidence="3 4" key="1">
    <citation type="journal article" date="2023" name="Insect Mol. Biol.">
        <title>Genome sequencing provides insights into the evolution of gene families encoding plant cell wall-degrading enzymes in longhorned beetles.</title>
        <authorList>
            <person name="Shin N.R."/>
            <person name="Okamura Y."/>
            <person name="Kirsch R."/>
            <person name="Pauchet Y."/>
        </authorList>
    </citation>
    <scope>NUCLEOTIDE SEQUENCE [LARGE SCALE GENOMIC DNA]</scope>
    <source>
        <strain evidence="3">EAD_L_NR</strain>
    </source>
</reference>
<feature type="compositionally biased region" description="Pro residues" evidence="1">
    <location>
        <begin position="60"/>
        <end position="74"/>
    </location>
</feature>
<evidence type="ECO:0000256" key="2">
    <source>
        <dbReference type="SAM" id="SignalP"/>
    </source>
</evidence>
<proteinExistence type="predicted"/>
<organism evidence="3 4">
    <name type="scientific">Exocentrus adspersus</name>
    <dbReference type="NCBI Taxonomy" id="1586481"/>
    <lineage>
        <taxon>Eukaryota</taxon>
        <taxon>Metazoa</taxon>
        <taxon>Ecdysozoa</taxon>
        <taxon>Arthropoda</taxon>
        <taxon>Hexapoda</taxon>
        <taxon>Insecta</taxon>
        <taxon>Pterygota</taxon>
        <taxon>Neoptera</taxon>
        <taxon>Endopterygota</taxon>
        <taxon>Coleoptera</taxon>
        <taxon>Polyphaga</taxon>
        <taxon>Cucujiformia</taxon>
        <taxon>Chrysomeloidea</taxon>
        <taxon>Cerambycidae</taxon>
        <taxon>Lamiinae</taxon>
        <taxon>Acanthocinini</taxon>
        <taxon>Exocentrus</taxon>
    </lineage>
</organism>
<feature type="signal peptide" evidence="2">
    <location>
        <begin position="1"/>
        <end position="18"/>
    </location>
</feature>
<feature type="compositionally biased region" description="Polar residues" evidence="1">
    <location>
        <begin position="291"/>
        <end position="328"/>
    </location>
</feature>
<feature type="compositionally biased region" description="Basic and acidic residues" evidence="1">
    <location>
        <begin position="665"/>
        <end position="674"/>
    </location>
</feature>
<feature type="compositionally biased region" description="Polar residues" evidence="1">
    <location>
        <begin position="351"/>
        <end position="360"/>
    </location>
</feature>
<gene>
    <name evidence="3" type="ORF">NQ315_009360</name>
</gene>
<feature type="compositionally biased region" description="Basic and acidic residues" evidence="1">
    <location>
        <begin position="19"/>
        <end position="32"/>
    </location>
</feature>
<feature type="compositionally biased region" description="Acidic residues" evidence="1">
    <location>
        <begin position="228"/>
        <end position="237"/>
    </location>
</feature>
<sequence length="1134" mass="127437">IFKFQVLLSCLVASSLSAEESKAQDDRGKRNLEYQVSHPYAGPPSHGLERRISLGSQHPLYPPPPFYPGPPRPYSPYRKGRPQSYPVPPYAVQMEPLVHYSQRDPLYDTNSFSLNADPHNDLAGDDPLTESNHIHENSHPGYQGYGPHKPHIIERPVYIKEPEPIIEIIIKESNVSLPAPPPPPPPPKKKKEQVQVFYVKYKKNPHGVGKDSIIYDKPVPAISPKLPEDDEEEEEETPYSYHHESATAPPPPTTTLRTIIKPDSEVYHSPSGVKVTFGKEGFDYSKRSSKAQDYNPSQPTSHLPQGRQLSSFTNTYFNKRPYTNQNSQAPPPSFRAPQPYRPFVFPPQPPTNYKSGGRQSPPQFPPPQQKFHFQPPPFAKPTSQQYSSIPSSRHHPQPAPQFSHTVSHPAPPTFQNPRPQARQPVPYKPFEYLRPQQSFPQSSPQQHHLPPNQASHHTSSNSKIPPQQPSLPPPSHLNPNPQAPHIHFRPETHFPVHQQLPLQEQSHIFNPSYNQQEQLPQTRQQPQHVQVPQQQNQPQEQTQYQHEVSHTQFNSQQQEIHQQPQQHQTQHQTLVPQNEHLNNLQTAQSILPPGGQLIQSVPRYEQHISEIHPINRQENLQNLSPQEFQHKIFQQFNSNNGAAGSTQQNSQEEQSQQNIQQQIEQQRKQQEHQLKSAQQYYRDDGQSQTTPRVAQQSTRRVHYVSSTPKISYQSTTSRPSTTTQEPDKPSTTTKDPKVLEAQLPDEVPEELREQLLSSGILNHADISVLDYDKIGDIPLSALPPDQLANFYSAGGGAQIAAGSEPVPKVVRTDGSKIELQSQSTAEEDQEQEPSETHEVRAVYQPAVEMKVVKYDPETDKGQQVQGDYVKEGAQRVEPVVLNDETYNRYLPLKVNGTQFPIPDVPELKGKKISSVVVLAPVSYDFSPKRNTRETSDKSSDVDLIQGDTLKQLLANPNKENYRKFLESENKTSSDKQAVILLIADPQENDAKEKEIYMYDVATQTVSKLSGELSSAFVEAAEANSDGKNEDTAGDASNVEETRVSLNVDRADTDTTDLALEESASGIVEAKIPIIDLSKDQEDMETDASEQLASFVDVAGMPISSKEDLAMSGSEFYSNSQDVLISSSYSKTDHS</sequence>
<keyword evidence="2" id="KW-0732">Signal</keyword>
<feature type="compositionally biased region" description="Low complexity" evidence="1">
    <location>
        <begin position="647"/>
        <end position="664"/>
    </location>
</feature>
<accession>A0AAV8WH13</accession>
<feature type="compositionally biased region" description="Pro residues" evidence="1">
    <location>
        <begin position="466"/>
        <end position="476"/>
    </location>
</feature>
<feature type="region of interest" description="Disordered" evidence="1">
    <location>
        <begin position="818"/>
        <end position="838"/>
    </location>
</feature>
<feature type="compositionally biased region" description="Low complexity" evidence="1">
    <location>
        <begin position="714"/>
        <end position="723"/>
    </location>
</feature>
<feature type="region of interest" description="Disordered" evidence="1">
    <location>
        <begin position="209"/>
        <end position="488"/>
    </location>
</feature>
<protein>
    <submittedName>
        <fullName evidence="3">Uncharacterized protein</fullName>
    </submittedName>
</protein>